<keyword evidence="1" id="KW-0560">Oxidoreductase</keyword>
<dbReference type="GO" id="GO:0051213">
    <property type="term" value="F:dioxygenase activity"/>
    <property type="evidence" value="ECO:0007669"/>
    <property type="project" value="UniProtKB-KW"/>
</dbReference>
<organism evidence="1 2">
    <name type="scientific">Pendulispora albinea</name>
    <dbReference type="NCBI Taxonomy" id="2741071"/>
    <lineage>
        <taxon>Bacteria</taxon>
        <taxon>Pseudomonadati</taxon>
        <taxon>Myxococcota</taxon>
        <taxon>Myxococcia</taxon>
        <taxon>Myxococcales</taxon>
        <taxon>Sorangiineae</taxon>
        <taxon>Pendulisporaceae</taxon>
        <taxon>Pendulispora</taxon>
    </lineage>
</organism>
<gene>
    <name evidence="1" type="ORF">LZC94_48440</name>
</gene>
<dbReference type="EMBL" id="CP089984">
    <property type="protein sequence ID" value="WXB15634.1"/>
    <property type="molecule type" value="Genomic_DNA"/>
</dbReference>
<keyword evidence="1" id="KW-0223">Dioxygenase</keyword>
<sequence>MAARGARSAAPDFHAEVDMSHAVSHSIVPESTLRTSEVEAFARDGFLIKRGLFARDEMRLLDEAFVGDRAMHRRAYAVADDAGASTEIALWNDPGDDLFGAFARCARMVRGAEALLGGEVYHYHSKITMKPPGGGGTWNWHQDYGYWYKNGCLYPDMLTVAVAMNAANRENGCLEVIRGSHRLGRIEHGQVGSQTGADPERVRAVLERSERVAFEAEPGDVMFFHCNTLHTSAPNRSQRPRDLFLIAYNAAANDPCLPHHHPGYTKLDVLPDDAIRARAGVWAGESRVFLDPAEDKSIYGFRRLG</sequence>
<dbReference type="SUPFAM" id="SSF51197">
    <property type="entry name" value="Clavaminate synthase-like"/>
    <property type="match status" value="1"/>
</dbReference>
<dbReference type="PANTHER" id="PTHR20883:SF51">
    <property type="entry name" value="PHYTANOYL-COA HYDROXYLASE"/>
    <property type="match status" value="1"/>
</dbReference>
<reference evidence="1 2" key="1">
    <citation type="submission" date="2021-12" db="EMBL/GenBank/DDBJ databases">
        <title>Discovery of the Pendulisporaceae a myxobacterial family with distinct sporulation behavior and unique specialized metabolism.</title>
        <authorList>
            <person name="Garcia R."/>
            <person name="Popoff A."/>
            <person name="Bader C.D."/>
            <person name="Loehr J."/>
            <person name="Walesch S."/>
            <person name="Walt C."/>
            <person name="Boldt J."/>
            <person name="Bunk B."/>
            <person name="Haeckl F.J.F.P.J."/>
            <person name="Gunesch A.P."/>
            <person name="Birkelbach J."/>
            <person name="Nuebel U."/>
            <person name="Pietschmann T."/>
            <person name="Bach T."/>
            <person name="Mueller R."/>
        </authorList>
    </citation>
    <scope>NUCLEOTIDE SEQUENCE [LARGE SCALE GENOMIC DNA]</scope>
    <source>
        <strain evidence="1 2">MSr11954</strain>
    </source>
</reference>
<proteinExistence type="predicted"/>
<evidence type="ECO:0000313" key="2">
    <source>
        <dbReference type="Proteomes" id="UP001370348"/>
    </source>
</evidence>
<dbReference type="Pfam" id="PF05721">
    <property type="entry name" value="PhyH"/>
    <property type="match status" value="1"/>
</dbReference>
<dbReference type="RefSeq" id="WP_394825268.1">
    <property type="nucleotide sequence ID" value="NZ_CP089984.1"/>
</dbReference>
<accession>A0ABZ2LXI1</accession>
<dbReference type="Proteomes" id="UP001370348">
    <property type="component" value="Chromosome"/>
</dbReference>
<name>A0ABZ2LXI1_9BACT</name>
<dbReference type="Gene3D" id="2.60.120.620">
    <property type="entry name" value="q2cbj1_9rhob like domain"/>
    <property type="match status" value="1"/>
</dbReference>
<keyword evidence="2" id="KW-1185">Reference proteome</keyword>
<protein>
    <submittedName>
        <fullName evidence="1">Phytanoyl-CoA dioxygenase family protein</fullName>
    </submittedName>
</protein>
<dbReference type="InterPro" id="IPR008775">
    <property type="entry name" value="Phytyl_CoA_dOase-like"/>
</dbReference>
<dbReference type="PANTHER" id="PTHR20883">
    <property type="entry name" value="PHYTANOYL-COA DIOXYGENASE DOMAIN CONTAINING 1"/>
    <property type="match status" value="1"/>
</dbReference>
<evidence type="ECO:0000313" key="1">
    <source>
        <dbReference type="EMBL" id="WXB15634.1"/>
    </source>
</evidence>